<organism evidence="2 3">
    <name type="scientific">Paractinoplanes rishiriensis</name>
    <dbReference type="NCBI Taxonomy" id="1050105"/>
    <lineage>
        <taxon>Bacteria</taxon>
        <taxon>Bacillati</taxon>
        <taxon>Actinomycetota</taxon>
        <taxon>Actinomycetes</taxon>
        <taxon>Micromonosporales</taxon>
        <taxon>Micromonosporaceae</taxon>
        <taxon>Paractinoplanes</taxon>
    </lineage>
</organism>
<dbReference type="AlphaFoldDB" id="A0A919MTZ2"/>
<name>A0A919MTZ2_9ACTN</name>
<dbReference type="InterPro" id="IPR002645">
    <property type="entry name" value="STAS_dom"/>
</dbReference>
<proteinExistence type="predicted"/>
<dbReference type="Pfam" id="PF01740">
    <property type="entry name" value="STAS"/>
    <property type="match status" value="1"/>
</dbReference>
<accession>A0A919MTZ2</accession>
<dbReference type="InterPro" id="IPR036513">
    <property type="entry name" value="STAS_dom_sf"/>
</dbReference>
<evidence type="ECO:0000313" key="3">
    <source>
        <dbReference type="Proteomes" id="UP000636960"/>
    </source>
</evidence>
<protein>
    <recommendedName>
        <fullName evidence="1">STAS domain-containing protein</fullName>
    </recommendedName>
</protein>
<dbReference type="PANTHER" id="PTHR33495">
    <property type="entry name" value="ANTI-SIGMA FACTOR ANTAGONIST TM_1081-RELATED-RELATED"/>
    <property type="match status" value="1"/>
</dbReference>
<reference evidence="2" key="1">
    <citation type="submission" date="2021-01" db="EMBL/GenBank/DDBJ databases">
        <title>Whole genome shotgun sequence of Actinoplanes rishiriensis NBRC 108556.</title>
        <authorList>
            <person name="Komaki H."/>
            <person name="Tamura T."/>
        </authorList>
    </citation>
    <scope>NUCLEOTIDE SEQUENCE</scope>
    <source>
        <strain evidence="2">NBRC 108556</strain>
    </source>
</reference>
<dbReference type="Proteomes" id="UP000636960">
    <property type="component" value="Unassembled WGS sequence"/>
</dbReference>
<dbReference type="SUPFAM" id="SSF52091">
    <property type="entry name" value="SpoIIaa-like"/>
    <property type="match status" value="1"/>
</dbReference>
<comment type="caution">
    <text evidence="2">The sequence shown here is derived from an EMBL/GenBank/DDBJ whole genome shotgun (WGS) entry which is preliminary data.</text>
</comment>
<dbReference type="EMBL" id="BOMV01000026">
    <property type="protein sequence ID" value="GIE95258.1"/>
    <property type="molecule type" value="Genomic_DNA"/>
</dbReference>
<dbReference type="GO" id="GO:0043856">
    <property type="term" value="F:anti-sigma factor antagonist activity"/>
    <property type="evidence" value="ECO:0007669"/>
    <property type="project" value="TreeGrafter"/>
</dbReference>
<evidence type="ECO:0000259" key="1">
    <source>
        <dbReference type="PROSITE" id="PS50801"/>
    </source>
</evidence>
<dbReference type="PROSITE" id="PS50801">
    <property type="entry name" value="STAS"/>
    <property type="match status" value="1"/>
</dbReference>
<dbReference type="CDD" id="cd07043">
    <property type="entry name" value="STAS_anti-anti-sigma_factors"/>
    <property type="match status" value="1"/>
</dbReference>
<sequence>MVMPGGAVPETVVVITGPFEGASVERWGNLIAEAVAIGPERLIIDLAGSPTMDAGAIVVLLGAHRTMMRIGGHLTLRNPNGRVRRVLKLARVDQVFDIAVGQPASA</sequence>
<evidence type="ECO:0000313" key="2">
    <source>
        <dbReference type="EMBL" id="GIE95258.1"/>
    </source>
</evidence>
<feature type="domain" description="STAS" evidence="1">
    <location>
        <begin position="12"/>
        <end position="106"/>
    </location>
</feature>
<keyword evidence="3" id="KW-1185">Reference proteome</keyword>
<dbReference type="PANTHER" id="PTHR33495:SF2">
    <property type="entry name" value="ANTI-SIGMA FACTOR ANTAGONIST TM_1081-RELATED"/>
    <property type="match status" value="1"/>
</dbReference>
<gene>
    <name evidence="2" type="ORF">Ari01nite_27230</name>
</gene>
<dbReference type="Gene3D" id="3.30.750.24">
    <property type="entry name" value="STAS domain"/>
    <property type="match status" value="1"/>
</dbReference>